<dbReference type="Pfam" id="PF13302">
    <property type="entry name" value="Acetyltransf_3"/>
    <property type="match status" value="1"/>
</dbReference>
<dbReference type="InterPro" id="IPR016181">
    <property type="entry name" value="Acyl_CoA_acyltransferase"/>
</dbReference>
<dbReference type="GO" id="GO:0016747">
    <property type="term" value="F:acyltransferase activity, transferring groups other than amino-acyl groups"/>
    <property type="evidence" value="ECO:0007669"/>
    <property type="project" value="InterPro"/>
</dbReference>
<dbReference type="SUPFAM" id="SSF55729">
    <property type="entry name" value="Acyl-CoA N-acyltransferases (Nat)"/>
    <property type="match status" value="1"/>
</dbReference>
<dbReference type="AlphaFoldDB" id="A0A8J6IIE9"/>
<dbReference type="PANTHER" id="PTHR43792:SF1">
    <property type="entry name" value="N-ACETYLTRANSFERASE DOMAIN-CONTAINING PROTEIN"/>
    <property type="match status" value="1"/>
</dbReference>
<feature type="domain" description="N-acetyltransferase" evidence="1">
    <location>
        <begin position="29"/>
        <end position="186"/>
    </location>
</feature>
<dbReference type="InterPro" id="IPR051531">
    <property type="entry name" value="N-acetyltransferase"/>
</dbReference>
<keyword evidence="3" id="KW-1185">Reference proteome</keyword>
<evidence type="ECO:0000259" key="1">
    <source>
        <dbReference type="PROSITE" id="PS51186"/>
    </source>
</evidence>
<evidence type="ECO:0000313" key="2">
    <source>
        <dbReference type="EMBL" id="MBC3764275.1"/>
    </source>
</evidence>
<evidence type="ECO:0000313" key="3">
    <source>
        <dbReference type="Proteomes" id="UP000601768"/>
    </source>
</evidence>
<dbReference type="PROSITE" id="PS51186">
    <property type="entry name" value="GNAT"/>
    <property type="match status" value="1"/>
</dbReference>
<gene>
    <name evidence="2" type="ORF">H8B19_00155</name>
</gene>
<organism evidence="2 3">
    <name type="scientific">Neptunicella marina</name>
    <dbReference type="NCBI Taxonomy" id="2125989"/>
    <lineage>
        <taxon>Bacteria</taxon>
        <taxon>Pseudomonadati</taxon>
        <taxon>Pseudomonadota</taxon>
        <taxon>Gammaproteobacteria</taxon>
        <taxon>Alteromonadales</taxon>
        <taxon>Alteromonadaceae</taxon>
        <taxon>Neptunicella</taxon>
    </lineage>
</organism>
<dbReference type="Proteomes" id="UP000601768">
    <property type="component" value="Unassembled WGS sequence"/>
</dbReference>
<dbReference type="PANTHER" id="PTHR43792">
    <property type="entry name" value="GNAT FAMILY, PUTATIVE (AFU_ORTHOLOGUE AFUA_3G00765)-RELATED-RELATED"/>
    <property type="match status" value="1"/>
</dbReference>
<dbReference type="EMBL" id="JACNEP010000001">
    <property type="protein sequence ID" value="MBC3764275.1"/>
    <property type="molecule type" value="Genomic_DNA"/>
</dbReference>
<dbReference type="InterPro" id="IPR000182">
    <property type="entry name" value="GNAT_dom"/>
</dbReference>
<sequence>MICPHGIKLSRSNAITKDCRLDLITTKRLSIDLLSTDDADFIVELLNQPDFIEHIGDRGVRTPADARRYIINGPQKSYVQHGFGLWKVSIKQSGQAIGMAGLLQRPNLISADIGYGFLPIGRGQGYALEAAEAILQFANHELRLVDVVALVSHNNSPSIRLLEKLGMTFHQEHFIPGENVSCLLYG</sequence>
<proteinExistence type="predicted"/>
<accession>A0A8J6IIE9</accession>
<reference evidence="2" key="1">
    <citation type="journal article" date="2018" name="Int. J. Syst. Evol. Microbiol.">
        <title>Neptunicella marina gen. nov., sp. nov., isolated from surface seawater.</title>
        <authorList>
            <person name="Liu X."/>
            <person name="Lai Q."/>
            <person name="Du Y."/>
            <person name="Zhang X."/>
            <person name="Liu Z."/>
            <person name="Sun F."/>
            <person name="Shao Z."/>
        </authorList>
    </citation>
    <scope>NUCLEOTIDE SEQUENCE</scope>
    <source>
        <strain evidence="2">S27-2</strain>
    </source>
</reference>
<comment type="caution">
    <text evidence="2">The sequence shown here is derived from an EMBL/GenBank/DDBJ whole genome shotgun (WGS) entry which is preliminary data.</text>
</comment>
<name>A0A8J6IIE9_9ALTE</name>
<protein>
    <submittedName>
        <fullName evidence="2">GNAT family N-acetyltransferase</fullName>
    </submittedName>
</protein>
<reference evidence="2" key="2">
    <citation type="submission" date="2020-08" db="EMBL/GenBank/DDBJ databases">
        <authorList>
            <person name="Lai Q."/>
        </authorList>
    </citation>
    <scope>NUCLEOTIDE SEQUENCE</scope>
    <source>
        <strain evidence="2">S27-2</strain>
    </source>
</reference>
<dbReference type="Gene3D" id="3.40.630.30">
    <property type="match status" value="1"/>
</dbReference>